<organism evidence="1">
    <name type="scientific">uncultured Caudovirales phage</name>
    <dbReference type="NCBI Taxonomy" id="2100421"/>
    <lineage>
        <taxon>Viruses</taxon>
        <taxon>Duplodnaviria</taxon>
        <taxon>Heunggongvirae</taxon>
        <taxon>Uroviricota</taxon>
        <taxon>Caudoviricetes</taxon>
        <taxon>Peduoviridae</taxon>
        <taxon>Maltschvirus</taxon>
        <taxon>Maltschvirus maltsch</taxon>
    </lineage>
</organism>
<gene>
    <name evidence="1" type="ORF">UFOVP123_1</name>
</gene>
<accession>A0A6J5L7B6</accession>
<protein>
    <submittedName>
        <fullName evidence="1">Uncharacterized protein</fullName>
    </submittedName>
</protein>
<evidence type="ECO:0000313" key="1">
    <source>
        <dbReference type="EMBL" id="CAB4130478.1"/>
    </source>
</evidence>
<sequence length="58" mass="6611">MTIYRAWINQPSTQQPLHALHGTRCIVNDDGSQSVTLYFTDGDVHSMTALRQCISRIY</sequence>
<name>A0A6J5L7B6_9CAUD</name>
<reference evidence="1" key="1">
    <citation type="submission" date="2020-04" db="EMBL/GenBank/DDBJ databases">
        <authorList>
            <person name="Chiriac C."/>
            <person name="Salcher M."/>
            <person name="Ghai R."/>
            <person name="Kavagutti S V."/>
        </authorList>
    </citation>
    <scope>NUCLEOTIDE SEQUENCE</scope>
</reference>
<dbReference type="EMBL" id="LR796244">
    <property type="protein sequence ID" value="CAB4130478.1"/>
    <property type="molecule type" value="Genomic_DNA"/>
</dbReference>
<feature type="non-terminal residue" evidence="1">
    <location>
        <position position="58"/>
    </location>
</feature>
<proteinExistence type="predicted"/>